<evidence type="ECO:0000256" key="2">
    <source>
        <dbReference type="ARBA" id="ARBA00022692"/>
    </source>
</evidence>
<keyword evidence="2 6" id="KW-0812">Transmembrane</keyword>
<name>A0A9W7XBU0_9POAL</name>
<keyword evidence="5 6" id="KW-0472">Membrane</keyword>
<feature type="region of interest" description="Disordered" evidence="7">
    <location>
        <begin position="160"/>
        <end position="179"/>
    </location>
</feature>
<dbReference type="GO" id="GO:0005789">
    <property type="term" value="C:endoplasmic reticulum membrane"/>
    <property type="evidence" value="ECO:0007669"/>
    <property type="project" value="UniProtKB-SubCell"/>
</dbReference>
<sequence length="448" mass="49259">MQIFERMKAMAADPSSPVDPAAAMLPAPPYHHSPSLADEVATPPPKPKPSTAEAVLRTPSPPSPSVLLSGYSLHDLLLLSPPAPSSRGHRFRTRVAAGMGVDESLEMVVLAETPTPPRRRRRGAADQCVAPALASPRLTRRARRRLEKDVEADEDIARRARRRKSTRAAPKAAAGADKAAALVPNEKDKSLVLVPACPDGTHGTDFMEQSGWEGLWERIVELVMWRNVAKSALWFGLGSMFFLSCSFSRGITVSPISALCHLGVMILGLAFFKDSVPQRPQVERRTSFQLTEEHVLCASRAVLPIANSMVSMAQVIFSGEPSMTLKVLPVLLFGARYGSLVTVWRLVAAGFFTSFTVPKLYSCYSIEIHKRVEILTDRALEAWKSCPRKKLAAATAVTMCWNMFSVKTRIMAAFVSLVILRYNQKCRKVDITTELECCKDDQMETGDL</sequence>
<comment type="subcellular location">
    <subcellularLocation>
        <location evidence="1 6">Endoplasmic reticulum membrane</location>
        <topology evidence="1 6">Multi-pass membrane protein</topology>
    </subcellularLocation>
</comment>
<protein>
    <recommendedName>
        <fullName evidence="6">Reticulon-like protein</fullName>
    </recommendedName>
</protein>
<evidence type="ECO:0000313" key="10">
    <source>
        <dbReference type="Proteomes" id="UP001164776"/>
    </source>
</evidence>
<evidence type="ECO:0000256" key="6">
    <source>
        <dbReference type="RuleBase" id="RU363132"/>
    </source>
</evidence>
<feature type="region of interest" description="Disordered" evidence="7">
    <location>
        <begin position="1"/>
        <end position="61"/>
    </location>
</feature>
<evidence type="ECO:0000256" key="1">
    <source>
        <dbReference type="ARBA" id="ARBA00004477"/>
    </source>
</evidence>
<keyword evidence="3 6" id="KW-0256">Endoplasmic reticulum</keyword>
<evidence type="ECO:0000259" key="8">
    <source>
        <dbReference type="PROSITE" id="PS50845"/>
    </source>
</evidence>
<feature type="compositionally biased region" description="Low complexity" evidence="7">
    <location>
        <begin position="167"/>
        <end position="179"/>
    </location>
</feature>
<comment type="caution">
    <text evidence="6">Lacks conserved residue(s) required for the propagation of feature annotation.</text>
</comment>
<feature type="compositionally biased region" description="Low complexity" evidence="7">
    <location>
        <begin position="9"/>
        <end position="24"/>
    </location>
</feature>
<proteinExistence type="predicted"/>
<evidence type="ECO:0000256" key="5">
    <source>
        <dbReference type="ARBA" id="ARBA00023136"/>
    </source>
</evidence>
<dbReference type="AlphaFoldDB" id="A0A9W7XBU0"/>
<dbReference type="InterPro" id="IPR003388">
    <property type="entry name" value="Reticulon"/>
</dbReference>
<dbReference type="InterPro" id="IPR044647">
    <property type="entry name" value="RTNLB17/18/21"/>
</dbReference>
<gene>
    <name evidence="9" type="ORF">BS78_K209500</name>
</gene>
<reference evidence="9 10" key="1">
    <citation type="submission" date="2022-10" db="EMBL/GenBank/DDBJ databases">
        <title>WGS assembly of Paspalum vaginatum 540-79.</title>
        <authorList>
            <person name="Sun G."/>
            <person name="Wase N."/>
            <person name="Shu S."/>
            <person name="Jenkins J."/>
            <person name="Zhou B."/>
            <person name="Torres-Rodriguez J."/>
            <person name="Chen C."/>
            <person name="Sandor L."/>
            <person name="Plott C."/>
            <person name="Yoshinga Y."/>
            <person name="Daum C."/>
            <person name="Qi P."/>
            <person name="Barry K."/>
            <person name="Lipzen A."/>
            <person name="Berry L."/>
            <person name="Pedersen C."/>
            <person name="Gottilla T."/>
            <person name="Foltz A."/>
            <person name="Yu H."/>
            <person name="O'Malley R."/>
            <person name="Zhang C."/>
            <person name="Devos K."/>
            <person name="Sigmon B."/>
            <person name="Yu B."/>
            <person name="Obata T."/>
            <person name="Schmutz J."/>
            <person name="Schnable J."/>
        </authorList>
    </citation>
    <scope>NUCLEOTIDE SEQUENCE [LARGE SCALE GENOMIC DNA]</scope>
    <source>
        <strain evidence="10">cv. 540-79</strain>
    </source>
</reference>
<keyword evidence="10" id="KW-1185">Reference proteome</keyword>
<dbReference type="PANTHER" id="PTHR46626">
    <property type="entry name" value="RETICULON-LIKE PROTEIN B17"/>
    <property type="match status" value="1"/>
</dbReference>
<dbReference type="PANTHER" id="PTHR46626:SF2">
    <property type="entry name" value="RETICULON-LIKE PROTEIN B17"/>
    <property type="match status" value="1"/>
</dbReference>
<dbReference type="EMBL" id="MU629442">
    <property type="protein sequence ID" value="KAJ1257128.1"/>
    <property type="molecule type" value="Genomic_DNA"/>
</dbReference>
<accession>A0A9W7XBU0</accession>
<evidence type="ECO:0000256" key="3">
    <source>
        <dbReference type="ARBA" id="ARBA00022824"/>
    </source>
</evidence>
<comment type="caution">
    <text evidence="9">The sequence shown here is derived from an EMBL/GenBank/DDBJ whole genome shotgun (WGS) entry which is preliminary data.</text>
</comment>
<keyword evidence="4 6" id="KW-1133">Transmembrane helix</keyword>
<evidence type="ECO:0000313" key="9">
    <source>
        <dbReference type="EMBL" id="KAJ1257128.1"/>
    </source>
</evidence>
<evidence type="ECO:0000256" key="4">
    <source>
        <dbReference type="ARBA" id="ARBA00022989"/>
    </source>
</evidence>
<feature type="transmembrane region" description="Helical" evidence="6">
    <location>
        <begin position="256"/>
        <end position="276"/>
    </location>
</feature>
<dbReference type="PROSITE" id="PS50845">
    <property type="entry name" value="RETICULON"/>
    <property type="match status" value="1"/>
</dbReference>
<feature type="domain" description="Reticulon" evidence="8">
    <location>
        <begin position="219"/>
        <end position="379"/>
    </location>
</feature>
<organism evidence="9 10">
    <name type="scientific">Paspalum vaginatum</name>
    <name type="common">seashore paspalum</name>
    <dbReference type="NCBI Taxonomy" id="158149"/>
    <lineage>
        <taxon>Eukaryota</taxon>
        <taxon>Viridiplantae</taxon>
        <taxon>Streptophyta</taxon>
        <taxon>Embryophyta</taxon>
        <taxon>Tracheophyta</taxon>
        <taxon>Spermatophyta</taxon>
        <taxon>Magnoliopsida</taxon>
        <taxon>Liliopsida</taxon>
        <taxon>Poales</taxon>
        <taxon>Poaceae</taxon>
        <taxon>PACMAD clade</taxon>
        <taxon>Panicoideae</taxon>
        <taxon>Andropogonodae</taxon>
        <taxon>Paspaleae</taxon>
        <taxon>Paspalinae</taxon>
        <taxon>Paspalum</taxon>
    </lineage>
</organism>
<dbReference type="Proteomes" id="UP001164776">
    <property type="component" value="Unassembled WGS sequence"/>
</dbReference>
<dbReference type="Pfam" id="PF02453">
    <property type="entry name" value="Reticulon"/>
    <property type="match status" value="1"/>
</dbReference>
<dbReference type="OrthoDB" id="783438at2759"/>
<evidence type="ECO:0000256" key="7">
    <source>
        <dbReference type="SAM" id="MobiDB-lite"/>
    </source>
</evidence>